<comment type="subcellular location">
    <subcellularLocation>
        <location evidence="1">Membrane</location>
        <topology evidence="1">Peripheral membrane protein</topology>
    </subcellularLocation>
</comment>
<evidence type="ECO:0000259" key="6">
    <source>
        <dbReference type="PROSITE" id="PS51746"/>
    </source>
</evidence>
<accession>A0A1Z5J5P0</accession>
<keyword evidence="8" id="KW-1185">Reference proteome</keyword>
<proteinExistence type="inferred from homology"/>
<comment type="similarity">
    <text evidence="5">Belongs to the PP2C family.</text>
</comment>
<dbReference type="InterPro" id="IPR001932">
    <property type="entry name" value="PPM-type_phosphatase-like_dom"/>
</dbReference>
<reference evidence="7 8" key="1">
    <citation type="journal article" date="2015" name="Plant Cell">
        <title>Oil accumulation by the oleaginous diatom Fistulifera solaris as revealed by the genome and transcriptome.</title>
        <authorList>
            <person name="Tanaka T."/>
            <person name="Maeda Y."/>
            <person name="Veluchamy A."/>
            <person name="Tanaka M."/>
            <person name="Abida H."/>
            <person name="Marechal E."/>
            <person name="Bowler C."/>
            <person name="Muto M."/>
            <person name="Sunaga Y."/>
            <person name="Tanaka M."/>
            <person name="Yoshino T."/>
            <person name="Taniguchi T."/>
            <person name="Fukuda Y."/>
            <person name="Nemoto M."/>
            <person name="Matsumoto M."/>
            <person name="Wong P.S."/>
            <person name="Aburatani S."/>
            <person name="Fujibuchi W."/>
        </authorList>
    </citation>
    <scope>NUCLEOTIDE SEQUENCE [LARGE SCALE GENOMIC DNA]</scope>
    <source>
        <strain evidence="7 8">JPCC DA0580</strain>
    </source>
</reference>
<dbReference type="CDD" id="cd00143">
    <property type="entry name" value="PP2Cc"/>
    <property type="match status" value="1"/>
</dbReference>
<dbReference type="PANTHER" id="PTHR47992">
    <property type="entry name" value="PROTEIN PHOSPHATASE"/>
    <property type="match status" value="1"/>
</dbReference>
<dbReference type="InterPro" id="IPR000222">
    <property type="entry name" value="PP2C_BS"/>
</dbReference>
<dbReference type="Pfam" id="PF00481">
    <property type="entry name" value="PP2C"/>
    <property type="match status" value="1"/>
</dbReference>
<dbReference type="SUPFAM" id="SSF81606">
    <property type="entry name" value="PP2C-like"/>
    <property type="match status" value="1"/>
</dbReference>
<evidence type="ECO:0000256" key="1">
    <source>
        <dbReference type="ARBA" id="ARBA00004170"/>
    </source>
</evidence>
<evidence type="ECO:0000256" key="2">
    <source>
        <dbReference type="ARBA" id="ARBA00022723"/>
    </source>
</evidence>
<evidence type="ECO:0000256" key="5">
    <source>
        <dbReference type="RuleBase" id="RU003465"/>
    </source>
</evidence>
<evidence type="ECO:0000313" key="8">
    <source>
        <dbReference type="Proteomes" id="UP000198406"/>
    </source>
</evidence>
<dbReference type="EMBL" id="BDSP01000005">
    <property type="protein sequence ID" value="GAX09303.1"/>
    <property type="molecule type" value="Genomic_DNA"/>
</dbReference>
<dbReference type="Proteomes" id="UP000198406">
    <property type="component" value="Unassembled WGS sequence"/>
</dbReference>
<dbReference type="GO" id="GO:0004722">
    <property type="term" value="F:protein serine/threonine phosphatase activity"/>
    <property type="evidence" value="ECO:0007669"/>
    <property type="project" value="InterPro"/>
</dbReference>
<keyword evidence="3 5" id="KW-0378">Hydrolase</keyword>
<dbReference type="Gene3D" id="3.60.40.10">
    <property type="entry name" value="PPM-type phosphatase domain"/>
    <property type="match status" value="1"/>
</dbReference>
<dbReference type="AlphaFoldDB" id="A0A1Z5J5P0"/>
<evidence type="ECO:0000256" key="4">
    <source>
        <dbReference type="ARBA" id="ARBA00022912"/>
    </source>
</evidence>
<protein>
    <recommendedName>
        <fullName evidence="6">PPM-type phosphatase domain-containing protein</fullName>
    </recommendedName>
</protein>
<dbReference type="PROSITE" id="PS51746">
    <property type="entry name" value="PPM_2"/>
    <property type="match status" value="1"/>
</dbReference>
<evidence type="ECO:0000313" key="7">
    <source>
        <dbReference type="EMBL" id="GAX09303.1"/>
    </source>
</evidence>
<organism evidence="7 8">
    <name type="scientific">Fistulifera solaris</name>
    <name type="common">Oleaginous diatom</name>
    <dbReference type="NCBI Taxonomy" id="1519565"/>
    <lineage>
        <taxon>Eukaryota</taxon>
        <taxon>Sar</taxon>
        <taxon>Stramenopiles</taxon>
        <taxon>Ochrophyta</taxon>
        <taxon>Bacillariophyta</taxon>
        <taxon>Bacillariophyceae</taxon>
        <taxon>Bacillariophycidae</taxon>
        <taxon>Naviculales</taxon>
        <taxon>Naviculaceae</taxon>
        <taxon>Fistulifera</taxon>
    </lineage>
</organism>
<comment type="caution">
    <text evidence="7">The sequence shown here is derived from an EMBL/GenBank/DDBJ whole genome shotgun (WGS) entry which is preliminary data.</text>
</comment>
<evidence type="ECO:0000256" key="3">
    <source>
        <dbReference type="ARBA" id="ARBA00022801"/>
    </source>
</evidence>
<dbReference type="InterPro" id="IPR015655">
    <property type="entry name" value="PP2C"/>
</dbReference>
<dbReference type="GO" id="GO:0046872">
    <property type="term" value="F:metal ion binding"/>
    <property type="evidence" value="ECO:0007669"/>
    <property type="project" value="UniProtKB-KW"/>
</dbReference>
<dbReference type="PROSITE" id="PS01032">
    <property type="entry name" value="PPM_1"/>
    <property type="match status" value="1"/>
</dbReference>
<keyword evidence="2" id="KW-0479">Metal-binding</keyword>
<dbReference type="InParanoid" id="A0A1Z5J5P0"/>
<dbReference type="OrthoDB" id="46942at2759"/>
<dbReference type="SMART" id="SM00332">
    <property type="entry name" value="PP2Cc"/>
    <property type="match status" value="1"/>
</dbReference>
<gene>
    <name evidence="7" type="ORF">FisN_17Lh052</name>
</gene>
<feature type="domain" description="PPM-type phosphatase" evidence="6">
    <location>
        <begin position="1"/>
        <end position="265"/>
    </location>
</feature>
<sequence length="267" mass="29012">MGLPNQDRCLLLESDQMTLAALFDGHGENGHVVADRALRDLPFRLLKSTTNKVEQRIRESFLETDASPEIQTVTDGGTSAVIAWRIGTKVYLASTGDSTGMLVKYQDGTSEVVLEALKHKPADPLERARIEAVGGIVLVPEDSELTSRVLYKTRLGEMALAMSRCIGDFDGKAPGYLIAEPSIVAKDLSPALGGGNSFYYLVVASDGLIDEIDQDVLLTKLGNALKKGVGLSKLVKQLLDDAQRSWSVKMMGAYRDDMSIVVTRLRI</sequence>
<dbReference type="GO" id="GO:0016020">
    <property type="term" value="C:membrane"/>
    <property type="evidence" value="ECO:0007669"/>
    <property type="project" value="UniProtKB-SubCell"/>
</dbReference>
<keyword evidence="4 5" id="KW-0904">Protein phosphatase</keyword>
<dbReference type="InterPro" id="IPR036457">
    <property type="entry name" value="PPM-type-like_dom_sf"/>
</dbReference>
<name>A0A1Z5J5P0_FISSO</name>